<comment type="caution">
    <text evidence="1">The sequence shown here is derived from an EMBL/GenBank/DDBJ whole genome shotgun (WGS) entry which is preliminary data.</text>
</comment>
<keyword evidence="2" id="KW-1185">Reference proteome</keyword>
<sequence>MADNSLKVSELARFARNLENFAKTSPEEAMYHRFHGILESQIVTLQCCGVITSQGAVKLHEQMAEVIRSKRDTTQQSAPFN</sequence>
<dbReference type="Proteomes" id="UP001196601">
    <property type="component" value="Unassembled WGS sequence"/>
</dbReference>
<name>A0ABS5PVH1_9PSED</name>
<dbReference type="EMBL" id="JADPMV010000001">
    <property type="protein sequence ID" value="MBS7660537.1"/>
    <property type="molecule type" value="Genomic_DNA"/>
</dbReference>
<organism evidence="1 2">
    <name type="scientific">Pseudomonas lalucatii</name>
    <dbReference type="NCBI Taxonomy" id="1424203"/>
    <lineage>
        <taxon>Bacteria</taxon>
        <taxon>Pseudomonadati</taxon>
        <taxon>Pseudomonadota</taxon>
        <taxon>Gammaproteobacteria</taxon>
        <taxon>Pseudomonadales</taxon>
        <taxon>Pseudomonadaceae</taxon>
        <taxon>Pseudomonas</taxon>
    </lineage>
</organism>
<accession>A0ABS5PVH1</accession>
<dbReference type="RefSeq" id="WP_213637911.1">
    <property type="nucleotide sequence ID" value="NZ_JADPMV010000001.1"/>
</dbReference>
<proteinExistence type="predicted"/>
<reference evidence="1 2" key="1">
    <citation type="journal article" date="2021" name="Syst. Appl. Microbiol.">
        <title>Pseudomonas lalucatii sp. nov. isolated from Vallgornera, a karstic cave in Mallorca, Western Mediterranean.</title>
        <authorList>
            <person name="Busquets A."/>
            <person name="Mulet M."/>
            <person name="Gomila M."/>
            <person name="Garcia-Valdes E."/>
        </authorList>
    </citation>
    <scope>NUCLEOTIDE SEQUENCE [LARGE SCALE GENOMIC DNA]</scope>
    <source>
        <strain evidence="1 2">R1b54</strain>
    </source>
</reference>
<evidence type="ECO:0000313" key="2">
    <source>
        <dbReference type="Proteomes" id="UP001196601"/>
    </source>
</evidence>
<protein>
    <submittedName>
        <fullName evidence="1">Uncharacterized protein</fullName>
    </submittedName>
</protein>
<gene>
    <name evidence="1" type="ORF">I0D00_01045</name>
</gene>
<evidence type="ECO:0000313" key="1">
    <source>
        <dbReference type="EMBL" id="MBS7660537.1"/>
    </source>
</evidence>